<proteinExistence type="predicted"/>
<dbReference type="NCBIfam" id="TIGR01863">
    <property type="entry name" value="cas_Csd1"/>
    <property type="match status" value="1"/>
</dbReference>
<dbReference type="AlphaFoldDB" id="A0A1T4M005"/>
<organism evidence="1 2">
    <name type="scientific">Porphyromonas cangingivalis</name>
    <dbReference type="NCBI Taxonomy" id="36874"/>
    <lineage>
        <taxon>Bacteria</taxon>
        <taxon>Pseudomonadati</taxon>
        <taxon>Bacteroidota</taxon>
        <taxon>Bacteroidia</taxon>
        <taxon>Bacteroidales</taxon>
        <taxon>Porphyromonadaceae</taxon>
        <taxon>Porphyromonas</taxon>
    </lineage>
</organism>
<dbReference type="Pfam" id="PF09709">
    <property type="entry name" value="Cas_Csd1"/>
    <property type="match status" value="1"/>
</dbReference>
<sequence>MLKALAEYYDRLPEEKCLPPYGQENVGIAWILALSQEGKFISLQPQITSKNDPLPIYQVSTRPITTSGIESPYFFGKISYVLGIGDKNGKKNADFVDTVNKIANFFRNDTDFQAVQQFYKSPEDVDKAKSAYEREKKNNSFIQENALVAFSIYKPGRHTPLVAEKEELIIYRKHLDEQEQSTLTLCSITGEEGPTTRLHPSVVGNAKLISFQENSVFDSYGKTKGDNAPINKVIADKIAKAFKHLHTSKYNHHKDNRYKIQHIYWISQSREVNDDMIATFVDAVFDDPQDSAEIVKEILKLSNSADSFHSDKEFHIMSYVPGEGRIAVYQWRTGIVEKVFANIWEHHQNLNTINAKGELDEDYPPIYSLSRLLTALEYGKKGDQTRPSSTFIQHILDSIIWRRKYPRLILMRAVQKLSSTILKLPEYHNKSKGKDYNASIDILIGLIKAYHKRNCKISIPMKLDEEFSDQAYVLGRLMRVYQETQERALGYGLNSTVFDKFYRKALTAPQQVFPRNLESLFSAHIGKIRRKNSYLAELLQEKKAKLTDMLPKEKPFPAHLTIEERGRFLCGYGHQFLQDKMDQKEQKKKKNED</sequence>
<accession>A0A1T4M005</accession>
<dbReference type="InterPro" id="IPR010144">
    <property type="entry name" value="CRISPR-assoc_prot_Csd1-typ"/>
</dbReference>
<dbReference type="Proteomes" id="UP000189956">
    <property type="component" value="Unassembled WGS sequence"/>
</dbReference>
<evidence type="ECO:0000313" key="1">
    <source>
        <dbReference type="EMBL" id="SJZ60098.1"/>
    </source>
</evidence>
<evidence type="ECO:0000313" key="2">
    <source>
        <dbReference type="Proteomes" id="UP000189956"/>
    </source>
</evidence>
<reference evidence="1 2" key="1">
    <citation type="submission" date="2017-02" db="EMBL/GenBank/DDBJ databases">
        <authorList>
            <person name="Peterson S.W."/>
        </authorList>
    </citation>
    <scope>NUCLEOTIDE SEQUENCE [LARGE SCALE GENOMIC DNA]</scope>
    <source>
        <strain evidence="1 2">ATCC 700135</strain>
    </source>
</reference>
<gene>
    <name evidence="1" type="ORF">SAMN02745205_01323</name>
</gene>
<protein>
    <submittedName>
        <fullName evidence="1">CRISPR-associated protein Cas8c/Csd1, subtype I-C/DVULG</fullName>
    </submittedName>
</protein>
<dbReference type="EMBL" id="FUWL01000010">
    <property type="protein sequence ID" value="SJZ60098.1"/>
    <property type="molecule type" value="Genomic_DNA"/>
</dbReference>
<name>A0A1T4M005_PORCN</name>